<dbReference type="OrthoDB" id="9801430at2"/>
<dbReference type="GO" id="GO:0071555">
    <property type="term" value="P:cell wall organization"/>
    <property type="evidence" value="ECO:0007669"/>
    <property type="project" value="UniProtKB-KW"/>
</dbReference>
<dbReference type="GO" id="GO:0006508">
    <property type="term" value="P:proteolysis"/>
    <property type="evidence" value="ECO:0007669"/>
    <property type="project" value="UniProtKB-KW"/>
</dbReference>
<evidence type="ECO:0000313" key="12">
    <source>
        <dbReference type="Proteomes" id="UP000319818"/>
    </source>
</evidence>
<evidence type="ECO:0000256" key="2">
    <source>
        <dbReference type="ARBA" id="ARBA00022670"/>
    </source>
</evidence>
<dbReference type="RefSeq" id="WP_142095570.1">
    <property type="nucleotide sequence ID" value="NZ_VFPH01000001.1"/>
</dbReference>
<dbReference type="Proteomes" id="UP000319818">
    <property type="component" value="Unassembled WGS sequence"/>
</dbReference>
<gene>
    <name evidence="11" type="ORF">FB388_0137</name>
</gene>
<organism evidence="11 12">
    <name type="scientific">Pseudonocardia cypriaca</name>
    <dbReference type="NCBI Taxonomy" id="882449"/>
    <lineage>
        <taxon>Bacteria</taxon>
        <taxon>Bacillati</taxon>
        <taxon>Actinomycetota</taxon>
        <taxon>Actinomycetes</taxon>
        <taxon>Pseudonocardiales</taxon>
        <taxon>Pseudonocardiaceae</taxon>
        <taxon>Pseudonocardia</taxon>
    </lineage>
</organism>
<dbReference type="InterPro" id="IPR000755">
    <property type="entry name" value="A_A_dipeptidase"/>
</dbReference>
<keyword evidence="6 9" id="KW-0224">Dipeptidase</keyword>
<keyword evidence="3 9" id="KW-0479">Metal-binding</keyword>
<dbReference type="CDD" id="cd14817">
    <property type="entry name" value="D-Ala-D-Ala_dipeptidase_VanX"/>
    <property type="match status" value="1"/>
</dbReference>
<feature type="binding site" evidence="9">
    <location>
        <position position="116"/>
    </location>
    <ligand>
        <name>Zn(2+)</name>
        <dbReference type="ChEBI" id="CHEBI:29105"/>
        <note>catalytic</note>
    </ligand>
</feature>
<feature type="active site" description="Proton donor/acceptor" evidence="9">
    <location>
        <position position="181"/>
    </location>
</feature>
<dbReference type="GO" id="GO:0008237">
    <property type="term" value="F:metallopeptidase activity"/>
    <property type="evidence" value="ECO:0007669"/>
    <property type="project" value="UniProtKB-KW"/>
</dbReference>
<evidence type="ECO:0000256" key="10">
    <source>
        <dbReference type="PIRNR" id="PIRNR026671"/>
    </source>
</evidence>
<keyword evidence="12" id="KW-1185">Reference proteome</keyword>
<dbReference type="InterPro" id="IPR009045">
    <property type="entry name" value="Zn_M74/Hedgehog-like"/>
</dbReference>
<evidence type="ECO:0000256" key="5">
    <source>
        <dbReference type="ARBA" id="ARBA00022833"/>
    </source>
</evidence>
<dbReference type="AlphaFoldDB" id="A0A543G9Q4"/>
<feature type="site" description="Transition state stabilizer" evidence="9">
    <location>
        <position position="71"/>
    </location>
</feature>
<dbReference type="PANTHER" id="PTHR43126">
    <property type="entry name" value="D-ALANYL-D-ALANINE DIPEPTIDASE"/>
    <property type="match status" value="1"/>
</dbReference>
<dbReference type="InterPro" id="IPR058213">
    <property type="entry name" value="VanX_actinomycetes/firmicutes"/>
</dbReference>
<feature type="binding site" evidence="9">
    <location>
        <position position="184"/>
    </location>
    <ligand>
        <name>Zn(2+)</name>
        <dbReference type="ChEBI" id="CHEBI:29105"/>
        <note>catalytic</note>
    </ligand>
</feature>
<evidence type="ECO:0000256" key="6">
    <source>
        <dbReference type="ARBA" id="ARBA00022997"/>
    </source>
</evidence>
<dbReference type="GO" id="GO:0008270">
    <property type="term" value="F:zinc ion binding"/>
    <property type="evidence" value="ECO:0007669"/>
    <property type="project" value="UniProtKB-UniRule"/>
</dbReference>
<dbReference type="Pfam" id="PF01427">
    <property type="entry name" value="Peptidase_M15"/>
    <property type="match status" value="1"/>
</dbReference>
<sequence>MHGDFVFVDEFVSGIRWDAKYATWDNFTGKPVPGYLANRVVGTKALCAALGRARVEAAALGFGLLVWDGYRPQRAVDCFIRWSTQPEDGRTKPRHYPNIDRAEMFERGYVAAKSSHSRGAAVDLTLYHLDTGELVPMGGDHDLMDPVSHHGADGISRVEARNREHLRSIMTACGFAPYDCEWWHYTLEDEPHPETYFDFPIV</sequence>
<evidence type="ECO:0000256" key="4">
    <source>
        <dbReference type="ARBA" id="ARBA00022801"/>
    </source>
</evidence>
<evidence type="ECO:0000256" key="7">
    <source>
        <dbReference type="ARBA" id="ARBA00023049"/>
    </source>
</evidence>
<proteinExistence type="inferred from homology"/>
<keyword evidence="5 9" id="KW-0862">Zinc</keyword>
<feature type="binding site" evidence="9">
    <location>
        <position position="123"/>
    </location>
    <ligand>
        <name>Zn(2+)</name>
        <dbReference type="ChEBI" id="CHEBI:29105"/>
        <note>catalytic</note>
    </ligand>
</feature>
<evidence type="ECO:0000256" key="1">
    <source>
        <dbReference type="ARBA" id="ARBA00001362"/>
    </source>
</evidence>
<comment type="catalytic activity">
    <reaction evidence="1 9 10">
        <text>D-alanyl-D-alanine + H2O = 2 D-alanine</text>
        <dbReference type="Rhea" id="RHEA:20661"/>
        <dbReference type="ChEBI" id="CHEBI:15377"/>
        <dbReference type="ChEBI" id="CHEBI:57416"/>
        <dbReference type="ChEBI" id="CHEBI:57822"/>
        <dbReference type="EC" id="3.4.13.22"/>
    </reaction>
</comment>
<keyword evidence="2 9" id="KW-0645">Protease</keyword>
<name>A0A543G9Q4_9PSEU</name>
<dbReference type="HAMAP" id="MF_01924">
    <property type="entry name" value="A_A_dipeptidase"/>
    <property type="match status" value="1"/>
</dbReference>
<comment type="similarity">
    <text evidence="9 10">Belongs to the peptidase M15D family.</text>
</comment>
<comment type="function">
    <text evidence="9 10">Catalyzes hydrolysis of the D-alanyl-D-alanine dipeptide.</text>
</comment>
<evidence type="ECO:0000256" key="3">
    <source>
        <dbReference type="ARBA" id="ARBA00022723"/>
    </source>
</evidence>
<comment type="caution">
    <text evidence="11">The sequence shown here is derived from an EMBL/GenBank/DDBJ whole genome shotgun (WGS) entry which is preliminary data.</text>
</comment>
<dbReference type="SUPFAM" id="SSF55166">
    <property type="entry name" value="Hedgehog/DD-peptidase"/>
    <property type="match status" value="1"/>
</dbReference>
<keyword evidence="7 9" id="KW-0482">Metalloprotease</keyword>
<dbReference type="PIRSF" id="PIRSF026671">
    <property type="entry name" value="AA_dipeptidase"/>
    <property type="match status" value="1"/>
</dbReference>
<dbReference type="GO" id="GO:0160237">
    <property type="term" value="F:D-Ala-D-Ala dipeptidase activity"/>
    <property type="evidence" value="ECO:0007669"/>
    <property type="project" value="UniProtKB-EC"/>
</dbReference>
<dbReference type="PANTHER" id="PTHR43126:SF1">
    <property type="entry name" value="D-ALANYL-D-ALANINE DIPEPTIDASE"/>
    <property type="match status" value="1"/>
</dbReference>
<accession>A0A543G9Q4</accession>
<reference evidence="11 12" key="1">
    <citation type="submission" date="2019-06" db="EMBL/GenBank/DDBJ databases">
        <title>Sequencing the genomes of 1000 actinobacteria strains.</title>
        <authorList>
            <person name="Klenk H.-P."/>
        </authorList>
    </citation>
    <scope>NUCLEOTIDE SEQUENCE [LARGE SCALE GENOMIC DNA]</scope>
    <source>
        <strain evidence="11 12">DSM 45511</strain>
    </source>
</reference>
<keyword evidence="4 9" id="KW-0378">Hydrolase</keyword>
<dbReference type="EMBL" id="VFPH01000001">
    <property type="protein sequence ID" value="TQM42801.1"/>
    <property type="molecule type" value="Genomic_DNA"/>
</dbReference>
<dbReference type="Gene3D" id="3.30.1380.10">
    <property type="match status" value="1"/>
</dbReference>
<keyword evidence="8 10" id="KW-0961">Cell wall biogenesis/degradation</keyword>
<protein>
    <recommendedName>
        <fullName evidence="9 10">D-alanyl-D-alanine dipeptidase</fullName>
        <shortName evidence="9 10">D-Ala-D-Ala dipeptidase</shortName>
        <ecNumber evidence="9 10">3.4.13.22</ecNumber>
    </recommendedName>
</protein>
<evidence type="ECO:0000313" key="11">
    <source>
        <dbReference type="EMBL" id="TQM42801.1"/>
    </source>
</evidence>
<dbReference type="EC" id="3.4.13.22" evidence="9 10"/>
<comment type="cofactor">
    <cofactor evidence="9">
        <name>Zn(2+)</name>
        <dbReference type="ChEBI" id="CHEBI:29105"/>
    </cofactor>
    <text evidence="9">Binds 1 zinc ion per subunit.</text>
</comment>
<dbReference type="NCBIfam" id="NF033115">
    <property type="entry name" value="dipept_VanX"/>
    <property type="match status" value="1"/>
</dbReference>
<evidence type="ECO:0000256" key="8">
    <source>
        <dbReference type="ARBA" id="ARBA00023316"/>
    </source>
</evidence>
<evidence type="ECO:0000256" key="9">
    <source>
        <dbReference type="HAMAP-Rule" id="MF_01924"/>
    </source>
</evidence>